<evidence type="ECO:0000313" key="2">
    <source>
        <dbReference type="EMBL" id="ROV97295.1"/>
    </source>
</evidence>
<evidence type="ECO:0000256" key="1">
    <source>
        <dbReference type="SAM" id="MobiDB-lite"/>
    </source>
</evidence>
<proteinExistence type="predicted"/>
<feature type="compositionally biased region" description="Polar residues" evidence="1">
    <location>
        <begin position="224"/>
        <end position="281"/>
    </location>
</feature>
<feature type="compositionally biased region" description="Polar residues" evidence="1">
    <location>
        <begin position="451"/>
        <end position="460"/>
    </location>
</feature>
<feature type="compositionally biased region" description="Polar residues" evidence="1">
    <location>
        <begin position="427"/>
        <end position="437"/>
    </location>
</feature>
<organism evidence="2 3">
    <name type="scientific">Cytospora chrysosperma</name>
    <name type="common">Cytospora canker fungus</name>
    <name type="synonym">Sphaeria chrysosperma</name>
    <dbReference type="NCBI Taxonomy" id="252740"/>
    <lineage>
        <taxon>Eukaryota</taxon>
        <taxon>Fungi</taxon>
        <taxon>Dikarya</taxon>
        <taxon>Ascomycota</taxon>
        <taxon>Pezizomycotina</taxon>
        <taxon>Sordariomycetes</taxon>
        <taxon>Sordariomycetidae</taxon>
        <taxon>Diaporthales</taxon>
        <taxon>Cytosporaceae</taxon>
        <taxon>Cytospora</taxon>
    </lineage>
</organism>
<sequence length="473" mass="50534">MCFSEFIGYTCGHSSAEVLRPCPMTTQQHTNPLCARHARRPMLVPEMCPACQRVLHGRAVLITEWEHRWMHERGVCGCEVRFPDLFRPRVAGRENGAAGPGGGSAGRGGAGGRGGSGGGGGQERMTLPRVGGNSKTGAKNVPALYQETLTARGAGGGKKPEVAIRIPSFYGAEWVDEHRQLHLKGSCKCPGDFSFYQTPASYQVVPSSSAHHSREQVVRMAGPQSPQGRTSQYGTMPTYINPQQHSKTRNSRPSNSKYSHPQRGTHTQGNHPPQQAPSHQVRTGLAELHQHSAYPGQAFNSARGTAGTSLPPRSPGAIHEVDTARSTNKLYNFACSEGAKITSCADVQSVDFPKPSGVLPLVGLPIGAGPEGPAGLPHTGDFSLCVLHVGGLIASLGEPRPLRRKSNSISCLHEFKMTKKYCDPAEHTQSAPSSAESSDNEDELPGEAEHTQNPPSSAESSDNEDEVPGENRL</sequence>
<dbReference type="OrthoDB" id="3438093at2759"/>
<dbReference type="EMBL" id="LJZO01000017">
    <property type="protein sequence ID" value="ROV97295.1"/>
    <property type="molecule type" value="Genomic_DNA"/>
</dbReference>
<gene>
    <name evidence="2" type="ORF">VSDG_04723</name>
</gene>
<keyword evidence="3" id="KW-1185">Reference proteome</keyword>
<protein>
    <submittedName>
        <fullName evidence="2">Uncharacterized protein</fullName>
    </submittedName>
</protein>
<dbReference type="AlphaFoldDB" id="A0A423W1Y2"/>
<dbReference type="Proteomes" id="UP000284375">
    <property type="component" value="Unassembled WGS sequence"/>
</dbReference>
<reference evidence="2 3" key="1">
    <citation type="submission" date="2015-09" db="EMBL/GenBank/DDBJ databases">
        <title>Host preference determinants of Valsa canker pathogens revealed by comparative genomics.</title>
        <authorList>
            <person name="Yin Z."/>
            <person name="Huang L."/>
        </authorList>
    </citation>
    <scope>NUCLEOTIDE SEQUENCE [LARGE SCALE GENOMIC DNA]</scope>
    <source>
        <strain evidence="2 3">YSFL</strain>
    </source>
</reference>
<feature type="compositionally biased region" description="Acidic residues" evidence="1">
    <location>
        <begin position="461"/>
        <end position="473"/>
    </location>
</feature>
<evidence type="ECO:0000313" key="3">
    <source>
        <dbReference type="Proteomes" id="UP000284375"/>
    </source>
</evidence>
<comment type="caution">
    <text evidence="2">The sequence shown here is derived from an EMBL/GenBank/DDBJ whole genome shotgun (WGS) entry which is preliminary data.</text>
</comment>
<accession>A0A423W1Y2</accession>
<feature type="region of interest" description="Disordered" evidence="1">
    <location>
        <begin position="93"/>
        <end position="139"/>
    </location>
</feature>
<name>A0A423W1Y2_CYTCH</name>
<dbReference type="STRING" id="252740.A0A423W1Y2"/>
<feature type="region of interest" description="Disordered" evidence="1">
    <location>
        <begin position="206"/>
        <end position="282"/>
    </location>
</feature>
<feature type="compositionally biased region" description="Gly residues" evidence="1">
    <location>
        <begin position="98"/>
        <end position="122"/>
    </location>
</feature>
<feature type="region of interest" description="Disordered" evidence="1">
    <location>
        <begin position="423"/>
        <end position="473"/>
    </location>
</feature>